<sequence>MYRISIFAVSVLLLANSSSAQSDLFVITTDFSTGSTAFLAANAAEAEVNLLGIHSDAVGHYHDGRVYIVNRLGQDNILVLDAMDLRTPLTQFSVGNGANPHDIEIVAPDKAYVTRYDAVSLLIVNPQDGAELGEIDLSAFADADGLPEVSQIVRVGDRLYLSCQRLDRNGGWGPADVSYLIVVDLATDTLIDVDP</sequence>
<feature type="non-terminal residue" evidence="2">
    <location>
        <position position="195"/>
    </location>
</feature>
<dbReference type="InterPro" id="IPR015943">
    <property type="entry name" value="WD40/YVTN_repeat-like_dom_sf"/>
</dbReference>
<feature type="chain" id="PRO_5025352138" description="YncE family protein" evidence="1">
    <location>
        <begin position="21"/>
        <end position="195"/>
    </location>
</feature>
<feature type="signal peptide" evidence="1">
    <location>
        <begin position="1"/>
        <end position="20"/>
    </location>
</feature>
<gene>
    <name evidence="2" type="ORF">F4Y60_05705</name>
</gene>
<protein>
    <recommendedName>
        <fullName evidence="3">YncE family protein</fullName>
    </recommendedName>
</protein>
<name>A0A6B0Y3G7_9RHOB</name>
<comment type="caution">
    <text evidence="2">The sequence shown here is derived from an EMBL/GenBank/DDBJ whole genome shotgun (WGS) entry which is preliminary data.</text>
</comment>
<organism evidence="2">
    <name type="scientific">Boseongicola sp. SB0664_bin_43</name>
    <dbReference type="NCBI Taxonomy" id="2604844"/>
    <lineage>
        <taxon>Bacteria</taxon>
        <taxon>Pseudomonadati</taxon>
        <taxon>Pseudomonadota</taxon>
        <taxon>Alphaproteobacteria</taxon>
        <taxon>Rhodobacterales</taxon>
        <taxon>Paracoccaceae</taxon>
        <taxon>Boseongicola</taxon>
    </lineage>
</organism>
<evidence type="ECO:0000256" key="1">
    <source>
        <dbReference type="SAM" id="SignalP"/>
    </source>
</evidence>
<dbReference type="EMBL" id="VXRY01000231">
    <property type="protein sequence ID" value="MXY33576.1"/>
    <property type="molecule type" value="Genomic_DNA"/>
</dbReference>
<reference evidence="2" key="1">
    <citation type="submission" date="2019-09" db="EMBL/GenBank/DDBJ databases">
        <title>Characterisation of the sponge microbiome using genome-centric metagenomics.</title>
        <authorList>
            <person name="Engelberts J.P."/>
            <person name="Robbins S.J."/>
            <person name="De Goeij J.M."/>
            <person name="Aranda M."/>
            <person name="Bell S.C."/>
            <person name="Webster N.S."/>
        </authorList>
    </citation>
    <scope>NUCLEOTIDE SEQUENCE</scope>
    <source>
        <strain evidence="2">SB0664_bin_43</strain>
    </source>
</reference>
<evidence type="ECO:0000313" key="2">
    <source>
        <dbReference type="EMBL" id="MXY33576.1"/>
    </source>
</evidence>
<evidence type="ECO:0008006" key="3">
    <source>
        <dbReference type="Google" id="ProtNLM"/>
    </source>
</evidence>
<dbReference type="Gene3D" id="2.130.10.10">
    <property type="entry name" value="YVTN repeat-like/Quinoprotein amine dehydrogenase"/>
    <property type="match status" value="1"/>
</dbReference>
<dbReference type="InterPro" id="IPR011045">
    <property type="entry name" value="N2O_reductase_N"/>
</dbReference>
<dbReference type="AlphaFoldDB" id="A0A6B0Y3G7"/>
<accession>A0A6B0Y3G7</accession>
<keyword evidence="1" id="KW-0732">Signal</keyword>
<dbReference type="SUPFAM" id="SSF50974">
    <property type="entry name" value="Nitrous oxide reductase, N-terminal domain"/>
    <property type="match status" value="1"/>
</dbReference>
<proteinExistence type="predicted"/>